<dbReference type="PANTHER" id="PTHR37937:SF1">
    <property type="entry name" value="CONJUGATIVE TRANSFER: DNA TRANSPORT"/>
    <property type="match status" value="1"/>
</dbReference>
<comment type="similarity">
    <text evidence="2">Belongs to the VirD4/TraG family.</text>
</comment>
<keyword evidence="9" id="KW-1185">Reference proteome</keyword>
<comment type="caution">
    <text evidence="8">The sequence shown here is derived from an EMBL/GenBank/DDBJ whole genome shotgun (WGS) entry which is preliminary data.</text>
</comment>
<reference evidence="8" key="1">
    <citation type="submission" date="2023-07" db="EMBL/GenBank/DDBJ databases">
        <title>The genome sequence of Rhodocytophaga aerolata KACC 12507.</title>
        <authorList>
            <person name="Zhang X."/>
        </authorList>
    </citation>
    <scope>NUCLEOTIDE SEQUENCE</scope>
    <source>
        <strain evidence="8">KACC 12507</strain>
    </source>
</reference>
<evidence type="ECO:0000256" key="7">
    <source>
        <dbReference type="SAM" id="Phobius"/>
    </source>
</evidence>
<dbReference type="Proteomes" id="UP001168528">
    <property type="component" value="Unassembled WGS sequence"/>
</dbReference>
<name>A0ABT8RET0_9BACT</name>
<evidence type="ECO:0000256" key="5">
    <source>
        <dbReference type="ARBA" id="ARBA00022989"/>
    </source>
</evidence>
<comment type="subcellular location">
    <subcellularLocation>
        <location evidence="1">Cell membrane</location>
        <topology evidence="1">Multi-pass membrane protein</topology>
    </subcellularLocation>
</comment>
<keyword evidence="4 7" id="KW-0812">Transmembrane</keyword>
<dbReference type="InterPro" id="IPR003688">
    <property type="entry name" value="TraG/VirD4"/>
</dbReference>
<dbReference type="Gene3D" id="3.40.50.300">
    <property type="entry name" value="P-loop containing nucleotide triphosphate hydrolases"/>
    <property type="match status" value="1"/>
</dbReference>
<evidence type="ECO:0000313" key="8">
    <source>
        <dbReference type="EMBL" id="MDO1449844.1"/>
    </source>
</evidence>
<dbReference type="EMBL" id="JAUKPO010000022">
    <property type="protein sequence ID" value="MDO1449844.1"/>
    <property type="molecule type" value="Genomic_DNA"/>
</dbReference>
<dbReference type="RefSeq" id="WP_302040647.1">
    <property type="nucleotide sequence ID" value="NZ_JAUKPO010000022.1"/>
</dbReference>
<evidence type="ECO:0000256" key="6">
    <source>
        <dbReference type="ARBA" id="ARBA00023136"/>
    </source>
</evidence>
<dbReference type="CDD" id="cd01127">
    <property type="entry name" value="TrwB_TraG_TraD_VirD4"/>
    <property type="match status" value="1"/>
</dbReference>
<dbReference type="Pfam" id="PF02534">
    <property type="entry name" value="T4SS-DNA_transf"/>
    <property type="match status" value="1"/>
</dbReference>
<gene>
    <name evidence="8" type="ORF">Q0590_26430</name>
</gene>
<feature type="transmembrane region" description="Helical" evidence="7">
    <location>
        <begin position="53"/>
        <end position="75"/>
    </location>
</feature>
<evidence type="ECO:0000256" key="2">
    <source>
        <dbReference type="ARBA" id="ARBA00008806"/>
    </source>
</evidence>
<dbReference type="InterPro" id="IPR027417">
    <property type="entry name" value="P-loop_NTPase"/>
</dbReference>
<feature type="transmembrane region" description="Helical" evidence="7">
    <location>
        <begin position="116"/>
        <end position="136"/>
    </location>
</feature>
<keyword evidence="5 7" id="KW-1133">Transmembrane helix</keyword>
<dbReference type="PANTHER" id="PTHR37937">
    <property type="entry name" value="CONJUGATIVE TRANSFER: DNA TRANSPORT"/>
    <property type="match status" value="1"/>
</dbReference>
<evidence type="ECO:0000313" key="9">
    <source>
        <dbReference type="Proteomes" id="UP001168528"/>
    </source>
</evidence>
<dbReference type="SUPFAM" id="SSF52540">
    <property type="entry name" value="P-loop containing nucleoside triphosphate hydrolases"/>
    <property type="match status" value="1"/>
</dbReference>
<sequence length="630" mass="70036">MPTNSLASIALCLLAALMAGEYYLLGHLDPQHVLQNGNRALLLLLKATYKAGVYIRLSFLVFYFLSLANMSALSLKVERREKKKSYPLFGGYLLLFVCFGLLLACIHLPAALYITYLYPLAVGGVLTSGVLLAPFLQKGSSGGFGVKNEKRKLENAYSFHFKTADGWINIVNPFRGIFISGGAGSGKSFSLANPIIHQAVSKGYCGLVYDFKFPVLAEQVNKALIVNGPSDVKHYLVNFYDLTRSHRLNPLKPQNLSQVAYAEEYALAILHNLWPESIRKKDFWIRSAASILTAVIWFLKTHHPLYCSIPHVVNCLLYKDYLHLMAMLDSDEQCGDMIRSALTAIENGAENQVAGVIGTLQIAIVRINTPQICWVLSGDDFDLDLTNPSDPKLLTLGNHPSLSDTFSPLISCIATVALKRMNQPGKRQSMLLLDEAPTLYIPKLEMIPATARSNKVATIYMAQDFSQMVAHYGKEVADVIIANLNNQFYGRVGAVATAKHVSELFGREEKETQSISAGRSLQGEKQSNSQSLSKSLQERLLVRPQDVTSLQVGEFVGMSVESKEPYFWSRILIEHIPLRGYKESDFAIPSFARGIDVQENFCRIKKEVEAIIRQYEKKAINIPTKNRGLS</sequence>
<dbReference type="InterPro" id="IPR051539">
    <property type="entry name" value="T4SS-coupling_protein"/>
</dbReference>
<accession>A0ABT8RET0</accession>
<proteinExistence type="inferred from homology"/>
<keyword evidence="3" id="KW-1003">Cell membrane</keyword>
<organism evidence="8 9">
    <name type="scientific">Rhodocytophaga aerolata</name>
    <dbReference type="NCBI Taxonomy" id="455078"/>
    <lineage>
        <taxon>Bacteria</taxon>
        <taxon>Pseudomonadati</taxon>
        <taxon>Bacteroidota</taxon>
        <taxon>Cytophagia</taxon>
        <taxon>Cytophagales</taxon>
        <taxon>Rhodocytophagaceae</taxon>
        <taxon>Rhodocytophaga</taxon>
    </lineage>
</organism>
<feature type="transmembrane region" description="Helical" evidence="7">
    <location>
        <begin position="87"/>
        <end position="110"/>
    </location>
</feature>
<keyword evidence="6 7" id="KW-0472">Membrane</keyword>
<evidence type="ECO:0000256" key="1">
    <source>
        <dbReference type="ARBA" id="ARBA00004651"/>
    </source>
</evidence>
<protein>
    <submittedName>
        <fullName evidence="8">Type IV secretory system conjugative DNA transfer family protein</fullName>
    </submittedName>
</protein>
<evidence type="ECO:0000256" key="4">
    <source>
        <dbReference type="ARBA" id="ARBA00022692"/>
    </source>
</evidence>
<evidence type="ECO:0000256" key="3">
    <source>
        <dbReference type="ARBA" id="ARBA00022475"/>
    </source>
</evidence>